<evidence type="ECO:0000313" key="3">
    <source>
        <dbReference type="Proteomes" id="UP000003571"/>
    </source>
</evidence>
<dbReference type="Proteomes" id="UP000003571">
    <property type="component" value="Unassembled WGS sequence"/>
</dbReference>
<evidence type="ECO:0000313" key="2">
    <source>
        <dbReference type="EMBL" id="EIC02309.1"/>
    </source>
</evidence>
<dbReference type="STRING" id="907348.TresaDRAFT_1573"/>
<reference evidence="2 3" key="1">
    <citation type="submission" date="2011-09" db="EMBL/GenBank/DDBJ databases">
        <title>The draft genome of Treponema saccharophilum DSM 2985.</title>
        <authorList>
            <consortium name="US DOE Joint Genome Institute (JGI-PGF)"/>
            <person name="Lucas S."/>
            <person name="Copeland A."/>
            <person name="Lapidus A."/>
            <person name="Glavina del Rio T."/>
            <person name="Dalin E."/>
            <person name="Tice H."/>
            <person name="Bruce D."/>
            <person name="Goodwin L."/>
            <person name="Pitluck S."/>
            <person name="Peters L."/>
            <person name="Kyrpides N."/>
            <person name="Mavromatis K."/>
            <person name="Ivanova N."/>
            <person name="Markowitz V."/>
            <person name="Cheng J.-F."/>
            <person name="Hugenholtz P."/>
            <person name="Woyke T."/>
            <person name="Wu D."/>
            <person name="Gronow S."/>
            <person name="Wellnitz S."/>
            <person name="Brambilla E."/>
            <person name="Klenk H.-P."/>
            <person name="Eisen J.A."/>
        </authorList>
    </citation>
    <scope>NUCLEOTIDE SEQUENCE [LARGE SCALE GENOMIC DNA]</scope>
    <source>
        <strain evidence="2 3">DSM 2985</strain>
    </source>
</reference>
<gene>
    <name evidence="2" type="ORF">TresaDRAFT_1573</name>
</gene>
<keyword evidence="1" id="KW-0175">Coiled coil</keyword>
<dbReference type="PATRIC" id="fig|907348.3.peg.1040"/>
<organism evidence="2 3">
    <name type="scientific">Treponema saccharophilum DSM 2985</name>
    <dbReference type="NCBI Taxonomy" id="907348"/>
    <lineage>
        <taxon>Bacteria</taxon>
        <taxon>Pseudomonadati</taxon>
        <taxon>Spirochaetota</taxon>
        <taxon>Spirochaetia</taxon>
        <taxon>Spirochaetales</taxon>
        <taxon>Treponemataceae</taxon>
        <taxon>Treponema</taxon>
    </lineage>
</organism>
<dbReference type="AlphaFoldDB" id="H7EJE8"/>
<dbReference type="EMBL" id="AGRW01000041">
    <property type="protein sequence ID" value="EIC02309.1"/>
    <property type="molecule type" value="Genomic_DNA"/>
</dbReference>
<comment type="caution">
    <text evidence="2">The sequence shown here is derived from an EMBL/GenBank/DDBJ whole genome shotgun (WGS) entry which is preliminary data.</text>
</comment>
<feature type="coiled-coil region" evidence="1">
    <location>
        <begin position="408"/>
        <end position="439"/>
    </location>
</feature>
<name>H7EJE8_9SPIR</name>
<keyword evidence="3" id="KW-1185">Reference proteome</keyword>
<dbReference type="eggNOG" id="ENOG502ZICD">
    <property type="taxonomic scope" value="Bacteria"/>
</dbReference>
<accession>H7EJE8</accession>
<protein>
    <submittedName>
        <fullName evidence="2">Uncharacterized protein</fullName>
    </submittedName>
</protein>
<proteinExistence type="predicted"/>
<sequence>MPKPQFLYRHQAKLLHLPGINHEKTHTNCFYFCLSFAQTLVFAVDNGYFIGDGGKGRRVLFHTSTIENGKKEDNYIPNLIKRRLIDDFVSFSNINVIDSDEKTTIINLQKDSENEYYSGENPIELGKAIQAESYIKLVSHRMKNSISLSATITNIETGATEGSFSSQFYSDNEFLEKVHGEATEKLLETLGVKLTAAGKRILKYGSVSQTTATATESEENLKAIKAELARIEKEQMDMLKKNTTEIGREAMRARIEIQKATLIQQQKNEEQRLARLLEDEKRKAEEERISKERSAEAQKKIIDLSKEIEEKAAKIRSQKIENMTILQQIEIIENEKQVLLANEKEIEKSISLFNENQDAICNKEIAERKKRPLRTAEKDASGNMTSEAKKLLESDIEQITLKHQKIKIDNENQLRESAKSSQENLREKIIKDLEKLESNKVTVDSLQDIDCCFRVGNYDGSQNAWLYNLSFIFAGIEIFSEQGTLNYNEITGNSVPSIEEKDKYNEYLDNVEAYDSFFRLNVPYIRVVLAYSIKAADVKRPSEYIVSVDSVKFINLQNNKTIRTNSPNYVGTFSYRSPTLVDWRIEKEMIKAEKKEVIKQARTAFFKSISEQDSMAGACFDFGVWNWKFVFDPHVNIAITHWLFIDISTPIGSSCMDIDYNYETYRYYNESYEDDYRLNKSYEDDRRLSFGAFLGLGLNKRFNIPIFASPMALYYNFDMGYLYTTYYLYSSSSSKSVTYGADGSWTQVHAIGASFPIVKEAVAIDLKYKLYLPFSSELENVHSVTLGIRFNVGLSGLERWLEKYRYYRYY</sequence>
<evidence type="ECO:0000256" key="1">
    <source>
        <dbReference type="SAM" id="Coils"/>
    </source>
</evidence>
<feature type="coiled-coil region" evidence="1">
    <location>
        <begin position="214"/>
        <end position="349"/>
    </location>
</feature>